<protein>
    <submittedName>
        <fullName evidence="1">Uncharacterized protein</fullName>
    </submittedName>
</protein>
<name>A0A2U1FCL9_9PORP</name>
<dbReference type="Proteomes" id="UP000245462">
    <property type="component" value="Unassembled WGS sequence"/>
</dbReference>
<comment type="caution">
    <text evidence="1">The sequence shown here is derived from an EMBL/GenBank/DDBJ whole genome shotgun (WGS) entry which is preliminary data.</text>
</comment>
<dbReference type="EMBL" id="QEKY01000008">
    <property type="protein sequence ID" value="PVZ09879.1"/>
    <property type="molecule type" value="Genomic_DNA"/>
</dbReference>
<keyword evidence="2" id="KW-1185">Reference proteome</keyword>
<gene>
    <name evidence="1" type="ORF">C7382_10868</name>
</gene>
<proteinExistence type="predicted"/>
<evidence type="ECO:0000313" key="1">
    <source>
        <dbReference type="EMBL" id="PVZ09879.1"/>
    </source>
</evidence>
<dbReference type="AlphaFoldDB" id="A0A2U1FCL9"/>
<reference evidence="1 2" key="1">
    <citation type="submission" date="2018-04" db="EMBL/GenBank/DDBJ databases">
        <title>Genomic Encyclopedia of Type Strains, Phase IV (KMG-IV): sequencing the most valuable type-strain genomes for metagenomic binning, comparative biology and taxonomic classification.</title>
        <authorList>
            <person name="Goeker M."/>
        </authorList>
    </citation>
    <scope>NUCLEOTIDE SEQUENCE [LARGE SCALE GENOMIC DNA]</scope>
    <source>
        <strain evidence="1 2">DSM 28520</strain>
    </source>
</reference>
<evidence type="ECO:0000313" key="2">
    <source>
        <dbReference type="Proteomes" id="UP000245462"/>
    </source>
</evidence>
<sequence length="63" mass="7141">MISVMLSFVACTKESFDLQNDELQINPAKSRSFEDKLRDFAISNYAAFVSERGGTMNHLQSNH</sequence>
<accession>A0A2U1FCL9</accession>
<organism evidence="1 2">
    <name type="scientific">Porphyromonas loveana</name>
    <dbReference type="NCBI Taxonomy" id="1884669"/>
    <lineage>
        <taxon>Bacteria</taxon>
        <taxon>Pseudomonadati</taxon>
        <taxon>Bacteroidota</taxon>
        <taxon>Bacteroidia</taxon>
        <taxon>Bacteroidales</taxon>
        <taxon>Porphyromonadaceae</taxon>
        <taxon>Porphyromonas</taxon>
    </lineage>
</organism>